<keyword evidence="1" id="KW-0732">Signal</keyword>
<feature type="signal peptide" evidence="1">
    <location>
        <begin position="1"/>
        <end position="17"/>
    </location>
</feature>
<organism evidence="2 3">
    <name type="scientific">Neoarthrinium moseri</name>
    <dbReference type="NCBI Taxonomy" id="1658444"/>
    <lineage>
        <taxon>Eukaryota</taxon>
        <taxon>Fungi</taxon>
        <taxon>Dikarya</taxon>
        <taxon>Ascomycota</taxon>
        <taxon>Pezizomycotina</taxon>
        <taxon>Sordariomycetes</taxon>
        <taxon>Xylariomycetidae</taxon>
        <taxon>Amphisphaeriales</taxon>
        <taxon>Apiosporaceae</taxon>
        <taxon>Neoarthrinium</taxon>
    </lineage>
</organism>
<dbReference type="Proteomes" id="UP000829685">
    <property type="component" value="Unassembled WGS sequence"/>
</dbReference>
<dbReference type="AlphaFoldDB" id="A0A9P9WW73"/>
<evidence type="ECO:0000313" key="3">
    <source>
        <dbReference type="Proteomes" id="UP000829685"/>
    </source>
</evidence>
<proteinExistence type="predicted"/>
<comment type="caution">
    <text evidence="2">The sequence shown here is derived from an EMBL/GenBank/DDBJ whole genome shotgun (WGS) entry which is preliminary data.</text>
</comment>
<dbReference type="SUPFAM" id="SSF49785">
    <property type="entry name" value="Galactose-binding domain-like"/>
    <property type="match status" value="1"/>
</dbReference>
<dbReference type="EMBL" id="JAFIMR010000003">
    <property type="protein sequence ID" value="KAI1880390.1"/>
    <property type="molecule type" value="Genomic_DNA"/>
</dbReference>
<evidence type="ECO:0008006" key="4">
    <source>
        <dbReference type="Google" id="ProtNLM"/>
    </source>
</evidence>
<gene>
    <name evidence="2" type="ORF">JX265_002011</name>
</gene>
<dbReference type="Gene3D" id="2.60.120.260">
    <property type="entry name" value="Galactose-binding domain-like"/>
    <property type="match status" value="1"/>
</dbReference>
<evidence type="ECO:0000256" key="1">
    <source>
        <dbReference type="SAM" id="SignalP"/>
    </source>
</evidence>
<accession>A0A9P9WW73</accession>
<reference evidence="2" key="1">
    <citation type="submission" date="2021-03" db="EMBL/GenBank/DDBJ databases">
        <title>Revisited historic fungal species revealed as producer of novel bioactive compounds through whole genome sequencing and comparative genomics.</title>
        <authorList>
            <person name="Vignolle G.A."/>
            <person name="Hochenegger N."/>
            <person name="Mach R.L."/>
            <person name="Mach-Aigner A.R."/>
            <person name="Javad Rahimi M."/>
            <person name="Salim K.A."/>
            <person name="Chan C.M."/>
            <person name="Lim L.B.L."/>
            <person name="Cai F."/>
            <person name="Druzhinina I.S."/>
            <person name="U'Ren J.M."/>
            <person name="Derntl C."/>
        </authorList>
    </citation>
    <scope>NUCLEOTIDE SEQUENCE</scope>
    <source>
        <strain evidence="2">TUCIM 5799</strain>
    </source>
</reference>
<name>A0A9P9WW73_9PEZI</name>
<sequence>MRKSLIAAVIWLGVVSARLCSESGRYPIEYPAKTNTIPHSSTESTNVSSTSFQLSTQTTATLTSSTTSTSSSTTTITSPILANIVQNSGFEEVDGSLPPWFTITTGNQTMGDTTVAGLIHPGSESSSAARLHVSVGERNGSSASILQTLPIVTGTTYSISYDIAVSIAEPGEDGAYRCLFLSNFELITIQFFYLSAVERYTRYTTTFVGDSSASTLALSVVCAGHGTGEVELDNLVIALG</sequence>
<feature type="chain" id="PRO_5040351190" description="CBM-cenC domain-containing protein" evidence="1">
    <location>
        <begin position="18"/>
        <end position="240"/>
    </location>
</feature>
<evidence type="ECO:0000313" key="2">
    <source>
        <dbReference type="EMBL" id="KAI1880390.1"/>
    </source>
</evidence>
<dbReference type="InterPro" id="IPR008979">
    <property type="entry name" value="Galactose-bd-like_sf"/>
</dbReference>
<protein>
    <recommendedName>
        <fullName evidence="4">CBM-cenC domain-containing protein</fullName>
    </recommendedName>
</protein>
<keyword evidence="3" id="KW-1185">Reference proteome</keyword>